<evidence type="ECO:0000313" key="1">
    <source>
        <dbReference type="EMBL" id="CAL1266385.1"/>
    </source>
</evidence>
<reference evidence="1 2" key="1">
    <citation type="submission" date="2024-04" db="EMBL/GenBank/DDBJ databases">
        <authorList>
            <person name="Rising A."/>
            <person name="Reimegard J."/>
            <person name="Sonavane S."/>
            <person name="Akerstrom W."/>
            <person name="Nylinder S."/>
            <person name="Hedman E."/>
            <person name="Kallberg Y."/>
        </authorList>
    </citation>
    <scope>NUCLEOTIDE SEQUENCE [LARGE SCALE GENOMIC DNA]</scope>
</reference>
<dbReference type="EMBL" id="CAXIEN010000023">
    <property type="protein sequence ID" value="CAL1266385.1"/>
    <property type="molecule type" value="Genomic_DNA"/>
</dbReference>
<feature type="non-terminal residue" evidence="1">
    <location>
        <position position="40"/>
    </location>
</feature>
<comment type="caution">
    <text evidence="1">The sequence shown here is derived from an EMBL/GenBank/DDBJ whole genome shotgun (WGS) entry which is preliminary data.</text>
</comment>
<gene>
    <name evidence="1" type="ORF">LARSCL_LOCUS3062</name>
</gene>
<evidence type="ECO:0000313" key="2">
    <source>
        <dbReference type="Proteomes" id="UP001497382"/>
    </source>
</evidence>
<keyword evidence="2" id="KW-1185">Reference proteome</keyword>
<protein>
    <submittedName>
        <fullName evidence="1">Uncharacterized protein</fullName>
    </submittedName>
</protein>
<proteinExistence type="predicted"/>
<dbReference type="Proteomes" id="UP001497382">
    <property type="component" value="Unassembled WGS sequence"/>
</dbReference>
<sequence length="40" mass="4958">MKEKGYIRKAPFKRRINLNRIEPQNYFSQKCTFKARIQVR</sequence>
<dbReference type="AlphaFoldDB" id="A0AAV1Z4Q1"/>
<name>A0AAV1Z4Q1_9ARAC</name>
<organism evidence="1 2">
    <name type="scientific">Larinioides sclopetarius</name>
    <dbReference type="NCBI Taxonomy" id="280406"/>
    <lineage>
        <taxon>Eukaryota</taxon>
        <taxon>Metazoa</taxon>
        <taxon>Ecdysozoa</taxon>
        <taxon>Arthropoda</taxon>
        <taxon>Chelicerata</taxon>
        <taxon>Arachnida</taxon>
        <taxon>Araneae</taxon>
        <taxon>Araneomorphae</taxon>
        <taxon>Entelegynae</taxon>
        <taxon>Araneoidea</taxon>
        <taxon>Araneidae</taxon>
        <taxon>Larinioides</taxon>
    </lineage>
</organism>
<accession>A0AAV1Z4Q1</accession>